<dbReference type="Pfam" id="PF01408">
    <property type="entry name" value="GFO_IDH_MocA"/>
    <property type="match status" value="1"/>
</dbReference>
<dbReference type="Gene3D" id="3.40.50.720">
    <property type="entry name" value="NAD(P)-binding Rossmann-like Domain"/>
    <property type="match status" value="1"/>
</dbReference>
<dbReference type="AlphaFoldDB" id="A0A9N9LS90"/>
<dbReference type="OrthoDB" id="64915at2759"/>
<evidence type="ECO:0008006" key="5">
    <source>
        <dbReference type="Google" id="ProtNLM"/>
    </source>
</evidence>
<name>A0A9N9LS90_9HELO</name>
<dbReference type="PANTHER" id="PTHR43377">
    <property type="entry name" value="BILIVERDIN REDUCTASE A"/>
    <property type="match status" value="1"/>
</dbReference>
<proteinExistence type="predicted"/>
<feature type="domain" description="Gfo/Idh/MocA-like oxidoreductase C-terminal" evidence="2">
    <location>
        <begin position="180"/>
        <end position="395"/>
    </location>
</feature>
<gene>
    <name evidence="3" type="ORF">HYALB_00003934</name>
</gene>
<evidence type="ECO:0000313" key="4">
    <source>
        <dbReference type="Proteomes" id="UP000701801"/>
    </source>
</evidence>
<dbReference type="InterPro" id="IPR004104">
    <property type="entry name" value="Gfo/Idh/MocA-like_OxRdtase_C"/>
</dbReference>
<evidence type="ECO:0000313" key="3">
    <source>
        <dbReference type="EMBL" id="CAG8979703.1"/>
    </source>
</evidence>
<dbReference type="Pfam" id="PF02894">
    <property type="entry name" value="GFO_IDH_MocA_C"/>
    <property type="match status" value="1"/>
</dbReference>
<dbReference type="EMBL" id="CAJVRM010000329">
    <property type="protein sequence ID" value="CAG8979703.1"/>
    <property type="molecule type" value="Genomic_DNA"/>
</dbReference>
<dbReference type="GO" id="GO:0000166">
    <property type="term" value="F:nucleotide binding"/>
    <property type="evidence" value="ECO:0007669"/>
    <property type="project" value="InterPro"/>
</dbReference>
<dbReference type="InterPro" id="IPR051450">
    <property type="entry name" value="Gfo/Idh/MocA_Oxidoreductases"/>
</dbReference>
<dbReference type="SUPFAM" id="SSF51735">
    <property type="entry name" value="NAD(P)-binding Rossmann-fold domains"/>
    <property type="match status" value="1"/>
</dbReference>
<organism evidence="3 4">
    <name type="scientific">Hymenoscyphus albidus</name>
    <dbReference type="NCBI Taxonomy" id="595503"/>
    <lineage>
        <taxon>Eukaryota</taxon>
        <taxon>Fungi</taxon>
        <taxon>Dikarya</taxon>
        <taxon>Ascomycota</taxon>
        <taxon>Pezizomycotina</taxon>
        <taxon>Leotiomycetes</taxon>
        <taxon>Helotiales</taxon>
        <taxon>Helotiaceae</taxon>
        <taxon>Hymenoscyphus</taxon>
    </lineage>
</organism>
<sequence>MSGISQAWDFYSTSGYRSAGSGISSDSFKSILSADFKISNKDPLKIAVIGGGLIGPRHAQTVISNLSTVLYALVELSSHGPSLARTLDTTYHFSISSLLPTIPLPDAAIICTPNHTHVPLALELISAEIPILVEKPVATSLPSGLELVEVARKANVKVLVGHHRRFNTYLLATKAGLPNLGRILAIQGTWALQKPPSYFTTPETNTWRQRVEDGGGVILINLIHEVDLVQYLFGPINLVSALQTGKGRGYEVEEGAAVMMRFASGVVGSFVFSDNSPSPWNFEAGTGENPLIPKVEAADGFYRVLGEKGSLSVPGLTRWSYDEVPGKEEHVEKGWGRVLKKEKLEVRVEDVPFDLQLNHFVEVVRGTEEPCCSGEDALRALKVCQAIKMATKNDDGYPIKIEA</sequence>
<accession>A0A9N9LS90</accession>
<dbReference type="PANTHER" id="PTHR43377:SF1">
    <property type="entry name" value="BILIVERDIN REDUCTASE A"/>
    <property type="match status" value="1"/>
</dbReference>
<comment type="caution">
    <text evidence="3">The sequence shown here is derived from an EMBL/GenBank/DDBJ whole genome shotgun (WGS) entry which is preliminary data.</text>
</comment>
<keyword evidence="4" id="KW-1185">Reference proteome</keyword>
<dbReference type="Gene3D" id="3.30.360.10">
    <property type="entry name" value="Dihydrodipicolinate Reductase, domain 2"/>
    <property type="match status" value="1"/>
</dbReference>
<dbReference type="InterPro" id="IPR036291">
    <property type="entry name" value="NAD(P)-bd_dom_sf"/>
</dbReference>
<dbReference type="SUPFAM" id="SSF55347">
    <property type="entry name" value="Glyceraldehyde-3-phosphate dehydrogenase-like, C-terminal domain"/>
    <property type="match status" value="1"/>
</dbReference>
<evidence type="ECO:0000259" key="1">
    <source>
        <dbReference type="Pfam" id="PF01408"/>
    </source>
</evidence>
<reference evidence="3" key="1">
    <citation type="submission" date="2021-07" db="EMBL/GenBank/DDBJ databases">
        <authorList>
            <person name="Durling M."/>
        </authorList>
    </citation>
    <scope>NUCLEOTIDE SEQUENCE</scope>
</reference>
<protein>
    <recommendedName>
        <fullName evidence="5">Oxidoreductase</fullName>
    </recommendedName>
</protein>
<feature type="domain" description="Gfo/Idh/MocA-like oxidoreductase N-terminal" evidence="1">
    <location>
        <begin position="44"/>
        <end position="162"/>
    </location>
</feature>
<dbReference type="InterPro" id="IPR000683">
    <property type="entry name" value="Gfo/Idh/MocA-like_OxRdtase_N"/>
</dbReference>
<evidence type="ECO:0000259" key="2">
    <source>
        <dbReference type="Pfam" id="PF02894"/>
    </source>
</evidence>
<dbReference type="Proteomes" id="UP000701801">
    <property type="component" value="Unassembled WGS sequence"/>
</dbReference>